<dbReference type="PANTHER" id="PTHR24276">
    <property type="entry name" value="POLYSERASE-RELATED"/>
    <property type="match status" value="1"/>
</dbReference>
<dbReference type="InterPro" id="IPR001254">
    <property type="entry name" value="Trypsin_dom"/>
</dbReference>
<dbReference type="InterPro" id="IPR043504">
    <property type="entry name" value="Peptidase_S1_PA_chymotrypsin"/>
</dbReference>
<evidence type="ECO:0000256" key="2">
    <source>
        <dbReference type="ARBA" id="ARBA00023157"/>
    </source>
</evidence>
<dbReference type="Gene3D" id="2.40.10.10">
    <property type="entry name" value="Trypsin-like serine proteases"/>
    <property type="match status" value="1"/>
</dbReference>
<evidence type="ECO:0000256" key="3">
    <source>
        <dbReference type="SAM" id="MobiDB-lite"/>
    </source>
</evidence>
<keyword evidence="2" id="KW-1015">Disulfide bond</keyword>
<dbReference type="PRINTS" id="PR00722">
    <property type="entry name" value="CHYMOTRYPSIN"/>
</dbReference>
<feature type="compositionally biased region" description="Low complexity" evidence="3">
    <location>
        <begin position="11"/>
        <end position="29"/>
    </location>
</feature>
<gene>
    <name evidence="6" type="ORF">UFOPK3564_01087</name>
</gene>
<dbReference type="PANTHER" id="PTHR24276:SF98">
    <property type="entry name" value="FI18310P1-RELATED"/>
    <property type="match status" value="1"/>
</dbReference>
<feature type="transmembrane region" description="Helical" evidence="4">
    <location>
        <begin position="96"/>
        <end position="115"/>
    </location>
</feature>
<dbReference type="SUPFAM" id="SSF50494">
    <property type="entry name" value="Trypsin-like serine proteases"/>
    <property type="match status" value="1"/>
</dbReference>
<reference evidence="6" key="1">
    <citation type="submission" date="2020-05" db="EMBL/GenBank/DDBJ databases">
        <authorList>
            <person name="Chiriac C."/>
            <person name="Salcher M."/>
            <person name="Ghai R."/>
            <person name="Kavagutti S V."/>
        </authorList>
    </citation>
    <scope>NUCLEOTIDE SEQUENCE</scope>
</reference>
<keyword evidence="4" id="KW-0472">Membrane</keyword>
<feature type="compositionally biased region" description="Basic and acidic residues" evidence="3">
    <location>
        <begin position="78"/>
        <end position="91"/>
    </location>
</feature>
<evidence type="ECO:0000256" key="1">
    <source>
        <dbReference type="ARBA" id="ARBA00007664"/>
    </source>
</evidence>
<dbReference type="PROSITE" id="PS00134">
    <property type="entry name" value="TRYPSIN_HIS"/>
    <property type="match status" value="1"/>
</dbReference>
<sequence>MSRVGHERAHGAPPAASAGSVRAVRSGRATAVRPGRTTAVRPGRANAVRPGRTTAVRPGRTTAVRPGRTTAVRPGRTTADRPGRTTADRPGRRGRLLVAGPLAVVPVLLVLGAVLPPSAGAVVAGTRVRPADHPAVVRLADACTATLVAPRRLLTAAHCIPLVTPGRTRVRIGGERLRVVRVARHPRFQYLAPTYPAEPYRDLALAELEAAAPVAPLRVSWRRVRPGGAVALLGYGTGDPDEPRNFGVLRTATLVVRDDRTCRRALRRAAVGQAEQYRRRVMLCTQDPDGVRPFASGCFGDSGAPLLRGALDDAPEIVAVDSWGVACGDRDGDPEVFARVSAERAFVEAADPGWSTVAIEQPFAPGPF</sequence>
<dbReference type="PROSITE" id="PS50240">
    <property type="entry name" value="TRYPSIN_DOM"/>
    <property type="match status" value="1"/>
</dbReference>
<dbReference type="GO" id="GO:0006508">
    <property type="term" value="P:proteolysis"/>
    <property type="evidence" value="ECO:0007669"/>
    <property type="project" value="InterPro"/>
</dbReference>
<dbReference type="InterPro" id="IPR018114">
    <property type="entry name" value="TRYPSIN_HIS"/>
</dbReference>
<dbReference type="SMART" id="SM00020">
    <property type="entry name" value="Tryp_SPc"/>
    <property type="match status" value="1"/>
</dbReference>
<dbReference type="InterPro" id="IPR050430">
    <property type="entry name" value="Peptidase_S1"/>
</dbReference>
<keyword evidence="4" id="KW-0812">Transmembrane</keyword>
<dbReference type="AlphaFoldDB" id="A0A6J7GW61"/>
<evidence type="ECO:0000313" key="6">
    <source>
        <dbReference type="EMBL" id="CAB4908865.1"/>
    </source>
</evidence>
<dbReference type="InterPro" id="IPR009003">
    <property type="entry name" value="Peptidase_S1_PA"/>
</dbReference>
<feature type="compositionally biased region" description="Basic and acidic residues" evidence="3">
    <location>
        <begin position="1"/>
        <end position="10"/>
    </location>
</feature>
<proteinExistence type="inferred from homology"/>
<keyword evidence="4" id="KW-1133">Transmembrane helix</keyword>
<comment type="similarity">
    <text evidence="1">Belongs to the peptidase S1 family.</text>
</comment>
<name>A0A6J7GW61_9ZZZZ</name>
<dbReference type="GO" id="GO:0004252">
    <property type="term" value="F:serine-type endopeptidase activity"/>
    <property type="evidence" value="ECO:0007669"/>
    <property type="project" value="InterPro"/>
</dbReference>
<evidence type="ECO:0000259" key="5">
    <source>
        <dbReference type="PROSITE" id="PS50240"/>
    </source>
</evidence>
<feature type="region of interest" description="Disordered" evidence="3">
    <location>
        <begin position="1"/>
        <end position="52"/>
    </location>
</feature>
<accession>A0A6J7GW61</accession>
<dbReference type="InterPro" id="IPR001314">
    <property type="entry name" value="Peptidase_S1A"/>
</dbReference>
<protein>
    <submittedName>
        <fullName evidence="6">Unannotated protein</fullName>
    </submittedName>
</protein>
<organism evidence="6">
    <name type="scientific">freshwater metagenome</name>
    <dbReference type="NCBI Taxonomy" id="449393"/>
    <lineage>
        <taxon>unclassified sequences</taxon>
        <taxon>metagenomes</taxon>
        <taxon>ecological metagenomes</taxon>
    </lineage>
</organism>
<feature type="domain" description="Peptidase S1" evidence="5">
    <location>
        <begin position="122"/>
        <end position="360"/>
    </location>
</feature>
<feature type="region of interest" description="Disordered" evidence="3">
    <location>
        <begin position="65"/>
        <end position="92"/>
    </location>
</feature>
<dbReference type="EMBL" id="CAFBMK010000046">
    <property type="protein sequence ID" value="CAB4908865.1"/>
    <property type="molecule type" value="Genomic_DNA"/>
</dbReference>
<evidence type="ECO:0000256" key="4">
    <source>
        <dbReference type="SAM" id="Phobius"/>
    </source>
</evidence>
<dbReference type="Pfam" id="PF00089">
    <property type="entry name" value="Trypsin"/>
    <property type="match status" value="1"/>
</dbReference>